<accession>A0ABS9MD92</accession>
<organism evidence="2 3">
    <name type="scientific">Intestinimonas massiliensis</name>
    <name type="common">ex Afouda et al. 2020</name>
    <dbReference type="NCBI Taxonomy" id="1673721"/>
    <lineage>
        <taxon>Bacteria</taxon>
        <taxon>Bacillati</taxon>
        <taxon>Bacillota</taxon>
        <taxon>Clostridia</taxon>
        <taxon>Eubacteriales</taxon>
        <taxon>Intestinimonas</taxon>
    </lineage>
</organism>
<evidence type="ECO:0000259" key="1">
    <source>
        <dbReference type="Pfam" id="PF23961"/>
    </source>
</evidence>
<evidence type="ECO:0000313" key="2">
    <source>
        <dbReference type="EMBL" id="MCG4528789.1"/>
    </source>
</evidence>
<sequence>MTQKELRNLLTRELYAYLGGPKVVLSDQVMPEAEYPYLYYQSIQQHIPGPANLFNEGEPGADAFTQRRSEEAQASFSFTACSMDRDGICGDDEALELADRAQGFFLFAGQRSLAAQGVVVIRVENTQSRSAFGVDETDRRYGFDVLLRYERIDTRAAPAIRPVPVTYHKEE</sequence>
<dbReference type="NCBIfam" id="NF047498">
    <property type="entry name" value="LIC_12616_fam"/>
    <property type="match status" value="1"/>
</dbReference>
<dbReference type="EMBL" id="JAKNJB010000044">
    <property type="protein sequence ID" value="MCG4528789.1"/>
    <property type="molecule type" value="Genomic_DNA"/>
</dbReference>
<proteinExistence type="predicted"/>
<reference evidence="2 3" key="1">
    <citation type="submission" date="2022-01" db="EMBL/GenBank/DDBJ databases">
        <title>Collection of gut derived symbiotic bacterial strains cultured from healthy donors.</title>
        <authorList>
            <person name="Lin H."/>
            <person name="Kohout C."/>
            <person name="Waligurski E."/>
            <person name="Pamer E.G."/>
        </authorList>
    </citation>
    <scope>NUCLEOTIDE SEQUENCE [LARGE SCALE GENOMIC DNA]</scope>
    <source>
        <strain evidence="2 3">DFI.3.7</strain>
    </source>
</reference>
<comment type="caution">
    <text evidence="2">The sequence shown here is derived from an EMBL/GenBank/DDBJ whole genome shotgun (WGS) entry which is preliminary data.</text>
</comment>
<evidence type="ECO:0000313" key="3">
    <source>
        <dbReference type="Proteomes" id="UP001200313"/>
    </source>
</evidence>
<gene>
    <name evidence="2" type="ORF">L0P79_17235</name>
</gene>
<dbReference type="Proteomes" id="UP001200313">
    <property type="component" value="Unassembled WGS sequence"/>
</dbReference>
<dbReference type="RefSeq" id="WP_238075048.1">
    <property type="nucleotide sequence ID" value="NZ_JAKNJB010000044.1"/>
</dbReference>
<dbReference type="Pfam" id="PF23961">
    <property type="entry name" value="Phage_tail_terminator_9"/>
    <property type="match status" value="1"/>
</dbReference>
<feature type="domain" description="Phage neck terminator protein gp12-like" evidence="1">
    <location>
        <begin position="9"/>
        <end position="169"/>
    </location>
</feature>
<protein>
    <recommendedName>
        <fullName evidence="1">Phage neck terminator protein gp12-like domain-containing protein</fullName>
    </recommendedName>
</protein>
<name>A0ABS9MD92_9FIRM</name>
<keyword evidence="3" id="KW-1185">Reference proteome</keyword>
<dbReference type="InterPro" id="IPR057087">
    <property type="entry name" value="Gp12-like"/>
</dbReference>